<name>A0A7E5A0Q9_PANRE</name>
<reference evidence="2" key="1">
    <citation type="journal article" date="2013" name="Genetics">
        <title>The draft genome and transcriptome of Panagrellus redivivus are shaped by the harsh demands of a free-living lifestyle.</title>
        <authorList>
            <person name="Srinivasan J."/>
            <person name="Dillman A.R."/>
            <person name="Macchietto M.G."/>
            <person name="Heikkinen L."/>
            <person name="Lakso M."/>
            <person name="Fracchia K.M."/>
            <person name="Antoshechkin I."/>
            <person name="Mortazavi A."/>
            <person name="Wong G."/>
            <person name="Sternberg P.W."/>
        </authorList>
    </citation>
    <scope>NUCLEOTIDE SEQUENCE [LARGE SCALE GENOMIC DNA]</scope>
    <source>
        <strain evidence="2">MT8872</strain>
    </source>
</reference>
<evidence type="ECO:0000313" key="3">
    <source>
        <dbReference type="WBParaSite" id="Pan_g7704.t1"/>
    </source>
</evidence>
<organism evidence="2 3">
    <name type="scientific">Panagrellus redivivus</name>
    <name type="common">Microworm</name>
    <dbReference type="NCBI Taxonomy" id="6233"/>
    <lineage>
        <taxon>Eukaryota</taxon>
        <taxon>Metazoa</taxon>
        <taxon>Ecdysozoa</taxon>
        <taxon>Nematoda</taxon>
        <taxon>Chromadorea</taxon>
        <taxon>Rhabditida</taxon>
        <taxon>Tylenchina</taxon>
        <taxon>Panagrolaimomorpha</taxon>
        <taxon>Panagrolaimoidea</taxon>
        <taxon>Panagrolaimidae</taxon>
        <taxon>Panagrellus</taxon>
    </lineage>
</organism>
<sequence>MTFFHQQITIPAFNDDDRNVHGGHDGGHDDDHGDRGGGRGEAHNGDRDDHGGGHGGDHDDRDGGGRRDGGYGRTWLLSF</sequence>
<accession>A0A7E5A0Q9</accession>
<reference evidence="3" key="2">
    <citation type="submission" date="2020-10" db="UniProtKB">
        <authorList>
            <consortium name="WormBaseParasite"/>
        </authorList>
    </citation>
    <scope>IDENTIFICATION</scope>
</reference>
<dbReference type="WBParaSite" id="Pan_g7704.t1">
    <property type="protein sequence ID" value="Pan_g7704.t1"/>
    <property type="gene ID" value="Pan_g7704"/>
</dbReference>
<evidence type="ECO:0000313" key="2">
    <source>
        <dbReference type="Proteomes" id="UP000492821"/>
    </source>
</evidence>
<proteinExistence type="predicted"/>
<dbReference type="Proteomes" id="UP000492821">
    <property type="component" value="Unassembled WGS sequence"/>
</dbReference>
<feature type="compositionally biased region" description="Basic and acidic residues" evidence="1">
    <location>
        <begin position="15"/>
        <end position="70"/>
    </location>
</feature>
<dbReference type="AlphaFoldDB" id="A0A7E5A0Q9"/>
<evidence type="ECO:0000256" key="1">
    <source>
        <dbReference type="SAM" id="MobiDB-lite"/>
    </source>
</evidence>
<protein>
    <submittedName>
        <fullName evidence="3">Uncharacterized protein</fullName>
    </submittedName>
</protein>
<keyword evidence="2" id="KW-1185">Reference proteome</keyword>
<feature type="region of interest" description="Disordered" evidence="1">
    <location>
        <begin position="1"/>
        <end position="79"/>
    </location>
</feature>